<name>A0A6C0C8V6_9ZZZZ</name>
<organism evidence="1">
    <name type="scientific">viral metagenome</name>
    <dbReference type="NCBI Taxonomy" id="1070528"/>
    <lineage>
        <taxon>unclassified sequences</taxon>
        <taxon>metagenomes</taxon>
        <taxon>organismal metagenomes</taxon>
    </lineage>
</organism>
<evidence type="ECO:0000313" key="1">
    <source>
        <dbReference type="EMBL" id="QHT01018.1"/>
    </source>
</evidence>
<dbReference type="EMBL" id="MN739362">
    <property type="protein sequence ID" value="QHT01018.1"/>
    <property type="molecule type" value="Genomic_DNA"/>
</dbReference>
<proteinExistence type="predicted"/>
<dbReference type="AlphaFoldDB" id="A0A6C0C8V6"/>
<accession>A0A6C0C8V6</accession>
<sequence length="223" mass="26368">MAETLLFDDYYHQKFTSKFEDATVIIKELANDKETIQLFGRTNTIIQFLSKKDRNKLLEMLLANGKISEFEYLSHINLIDLCTAKKYLQLLQDPLLSGIIKQLHNIQNLKLLNVYINAFNEGISVFATTIKRNHNRIFYNVLNVAYLNGDIEMIENLSNDDNSKRIIELYDHFISSFKWDMTAINFICKQENVTFRYFTQKERNPYKLCLQNYAIWRTSIQHT</sequence>
<protein>
    <submittedName>
        <fullName evidence="1">Uncharacterized protein</fullName>
    </submittedName>
</protein>
<reference evidence="1" key="1">
    <citation type="journal article" date="2020" name="Nature">
        <title>Giant virus diversity and host interactions through global metagenomics.</title>
        <authorList>
            <person name="Schulz F."/>
            <person name="Roux S."/>
            <person name="Paez-Espino D."/>
            <person name="Jungbluth S."/>
            <person name="Walsh D.A."/>
            <person name="Denef V.J."/>
            <person name="McMahon K.D."/>
            <person name="Konstantinidis K.T."/>
            <person name="Eloe-Fadrosh E.A."/>
            <person name="Kyrpides N.C."/>
            <person name="Woyke T."/>
        </authorList>
    </citation>
    <scope>NUCLEOTIDE SEQUENCE</scope>
    <source>
        <strain evidence="1">GVMAG-M-3300020192-26</strain>
    </source>
</reference>